<comment type="caution">
    <text evidence="5">The sequence shown here is derived from an EMBL/GenBank/DDBJ whole genome shotgun (WGS) entry which is preliminary data.</text>
</comment>
<feature type="compositionally biased region" description="Basic and acidic residues" evidence="3">
    <location>
        <begin position="676"/>
        <end position="685"/>
    </location>
</feature>
<feature type="repeat" description="RCC1" evidence="2">
    <location>
        <begin position="1390"/>
        <end position="1453"/>
    </location>
</feature>
<dbReference type="PRINTS" id="PR00633">
    <property type="entry name" value="RCCNDNSATION"/>
</dbReference>
<dbReference type="EMBL" id="CAMXCT010004124">
    <property type="protein sequence ID" value="CAI4007781.1"/>
    <property type="molecule type" value="Genomic_DNA"/>
</dbReference>
<feature type="repeat" description="RCC1" evidence="2">
    <location>
        <begin position="1513"/>
        <end position="1570"/>
    </location>
</feature>
<feature type="repeat" description="RCC1" evidence="2">
    <location>
        <begin position="1151"/>
        <end position="1203"/>
    </location>
</feature>
<dbReference type="SUPFAM" id="SSF56112">
    <property type="entry name" value="Protein kinase-like (PK-like)"/>
    <property type="match status" value="1"/>
</dbReference>
<proteinExistence type="predicted"/>
<evidence type="ECO:0000256" key="2">
    <source>
        <dbReference type="PROSITE-ProRule" id="PRU00235"/>
    </source>
</evidence>
<dbReference type="OrthoDB" id="67688at2759"/>
<evidence type="ECO:0000259" key="4">
    <source>
        <dbReference type="PROSITE" id="PS50290"/>
    </source>
</evidence>
<feature type="region of interest" description="Disordered" evidence="3">
    <location>
        <begin position="665"/>
        <end position="685"/>
    </location>
</feature>
<dbReference type="Gene3D" id="2.130.10.30">
    <property type="entry name" value="Regulator of chromosome condensation 1/beta-lactamase-inhibitor protein II"/>
    <property type="match status" value="2"/>
</dbReference>
<dbReference type="EMBL" id="CAMXCT020004124">
    <property type="protein sequence ID" value="CAL1161156.1"/>
    <property type="molecule type" value="Genomic_DNA"/>
</dbReference>
<dbReference type="Gene3D" id="1.10.1070.11">
    <property type="entry name" value="Phosphatidylinositol 3-/4-kinase, catalytic domain"/>
    <property type="match status" value="1"/>
</dbReference>
<dbReference type="InterPro" id="IPR000403">
    <property type="entry name" value="PI3/4_kinase_cat_dom"/>
</dbReference>
<evidence type="ECO:0000313" key="7">
    <source>
        <dbReference type="Proteomes" id="UP001152797"/>
    </source>
</evidence>
<gene>
    <name evidence="5" type="ORF">C1SCF055_LOCUS33308</name>
</gene>
<feature type="region of interest" description="Disordered" evidence="3">
    <location>
        <begin position="738"/>
        <end position="763"/>
    </location>
</feature>
<evidence type="ECO:0000313" key="6">
    <source>
        <dbReference type="EMBL" id="CAL4795093.1"/>
    </source>
</evidence>
<dbReference type="PANTHER" id="PTHR22870">
    <property type="entry name" value="REGULATOR OF CHROMOSOME CONDENSATION"/>
    <property type="match status" value="1"/>
</dbReference>
<dbReference type="PANTHER" id="PTHR22870:SF408">
    <property type="entry name" value="OS09G0560450 PROTEIN"/>
    <property type="match status" value="1"/>
</dbReference>
<dbReference type="EMBL" id="CAMXCT030004124">
    <property type="protein sequence ID" value="CAL4795093.1"/>
    <property type="molecule type" value="Genomic_DNA"/>
</dbReference>
<dbReference type="InterPro" id="IPR011009">
    <property type="entry name" value="Kinase-like_dom_sf"/>
</dbReference>
<name>A0A9P1GBB4_9DINO</name>
<dbReference type="InterPro" id="IPR009091">
    <property type="entry name" value="RCC1/BLIP-II"/>
</dbReference>
<evidence type="ECO:0000313" key="5">
    <source>
        <dbReference type="EMBL" id="CAI4007781.1"/>
    </source>
</evidence>
<dbReference type="PROSITE" id="PS50290">
    <property type="entry name" value="PI3_4_KINASE_3"/>
    <property type="match status" value="1"/>
</dbReference>
<feature type="region of interest" description="Disordered" evidence="3">
    <location>
        <begin position="22"/>
        <end position="45"/>
    </location>
</feature>
<dbReference type="PROSITE" id="PS50012">
    <property type="entry name" value="RCC1_3"/>
    <property type="match status" value="7"/>
</dbReference>
<feature type="repeat" description="RCC1" evidence="2">
    <location>
        <begin position="1459"/>
        <end position="1512"/>
    </location>
</feature>
<feature type="region of interest" description="Disordered" evidence="3">
    <location>
        <begin position="2131"/>
        <end position="2160"/>
    </location>
</feature>
<feature type="repeat" description="RCC1" evidence="2">
    <location>
        <begin position="1274"/>
        <end position="1327"/>
    </location>
</feature>
<dbReference type="Pfam" id="PF25390">
    <property type="entry name" value="WD40_RLD"/>
    <property type="match status" value="1"/>
</dbReference>
<feature type="region of interest" description="Disordered" evidence="3">
    <location>
        <begin position="1613"/>
        <end position="1635"/>
    </location>
</feature>
<reference evidence="6 7" key="2">
    <citation type="submission" date="2024-05" db="EMBL/GenBank/DDBJ databases">
        <authorList>
            <person name="Chen Y."/>
            <person name="Shah S."/>
            <person name="Dougan E. K."/>
            <person name="Thang M."/>
            <person name="Chan C."/>
        </authorList>
    </citation>
    <scope>NUCLEOTIDE SEQUENCE [LARGE SCALE GENOMIC DNA]</scope>
</reference>
<dbReference type="InterPro" id="IPR051210">
    <property type="entry name" value="Ub_ligase/GEF_domain"/>
</dbReference>
<feature type="domain" description="PI3K/PI4K catalytic" evidence="4">
    <location>
        <begin position="2107"/>
        <end position="2444"/>
    </location>
</feature>
<feature type="region of interest" description="Disordered" evidence="3">
    <location>
        <begin position="1571"/>
        <end position="1595"/>
    </location>
</feature>
<feature type="repeat" description="RCC1" evidence="2">
    <location>
        <begin position="1204"/>
        <end position="1273"/>
    </location>
</feature>
<sequence length="2537" mass="277059">MGCAGAKANAVSTAVAQKLRAQRERSRQKFARGPKSHLDSIADDEVGETGRQSFASLVHALAPVLEEQESRRGDLVSTVSQTDHTWWNLRLRARVIWSQSEDCFQSLSVDPDSFNEGDLEVLRERPWQQMWRIHLQEYEDGANQLQEDTELPAMDTLLETMRDGNDEAVKASLPQLKRFRALQRLLSLQEDLAKVALSLASEAQWPQLALVLQKSGAEVQASNLLSMALTGFHLQGVFFRMVVDEDDWKTICAEVRMARQSKGPLLLALEGMGVRLLASPVLNECAKDDSSIKRTSRILLDYCQQLRYGHQEETELWKAAQKLPNPRKLLSLEVPLARAIGALPQSLRPSVKASECLALVFGMPPGELTSLRCGKPEVLVSDSTAGLLEEVATCLRCLSWRLMRFSDVHGLFGCPCEVWYLPEAEGATAAMCLPHALEHEAVIYMSSIICMIGCLMQSNRFAVLFTSAAPFFGCNSEKTSEADSSSHSAQIKGMSNACSDWLQVNEIRGLVERLHSVAQQLSTEPGMAQHGRALRSLLREQQLPARFAPAVAELKLLGVQHLLVKNQALVEEAASVELMSRAAKHAVRHILTHRQMLRAASSSSPNGCNGCAAEVFFGQLGPKRKEVVDTPLQRLWAVDADGDWMQLIAKEAQLLSTEDSIGADAAEAPIPPIPPQEKREVKSDEAELEAQLMLSALQVNPDATSEEQMQLAALRQGLLQVVFWVRLASMAHELSLTAAEPRDKDPSRASSVSTAESEAPRTDLSTSLSLLRALGHRLMAAARRRPLALAAATAGELRISLPREFTIRLRVHALQLNAPMRVPIGPSATTSSSSSIQLHFRCTAPLSYEEAFSEVLQADLPGDPAKPLSASGKLAALLLTNRDLSLGRGRVGLLQRSPELMAPLVSVVWKLAAATAVLRPGDATTAYGVKHKAWTAKTLLQVVHYQLLSSAADSGNQEEAAFLAKQLQTLKAAAQILGELGISCPAELFASFFTLRGMICEREGDVDACYLHYLQALARLDDAWGDPRKPGGRGHPYAAFLVWKLGLISYCRSDTKCIVKFGDYFRSLVLSFEDVPFSWGPGSSGDVSEPRCLELLRREARPAAQWCWRHDVLNVLQEGLLPAPCTPAADELSTVANHHSITGDRQDVFRGTVFACGVNELGQLGTGRDLPWSGAPLRVVALKEVRIKEVACGEAHCIALDLEGHLHAWGFDEFCQVGGTHFVASPLSSPRCPGGRPGFRGCKVVPKPRQLQVGTSFVRVACGAQFSLALDSSGQVWSWGHGEGGVLALGPSLTARAEPTKVLLEKGYSWASWVACGSYHAFAVCEGQLYSWGRTEGGQLGLASEVIEGHIEEHHLEDSCVCLPHPVLNLPPIRSAAGGDVHSLALDETGEIYSWGWGEFGQLGLGFSSSSFQVGMGGASSRRPLPQHLPLDRKGRALQVACGGAFSAALLGQDLNDGGQLLMWGANDVGQCGLPAKKPIDIASPTEVPGLRNIPIRLVACGTCHAVAIDLNGQAFSWGAQQFGKLGRSDAGITATFDGCDEPGLLRSMARLRLARVACGLHHSLLVTEVSGRRRSSNDSTTEEGVTEVSSGSQYAKTCTGPVDLVPGVAREMSQGPHRTYQNRMERKDASPRSPVPDIADLEGEFFNENDEKFSAVLFGRGWLPPEERGKLVIEPEAEEEANGFMACWAEDDGQIGWEVVAIGTSRRSSSFSDTGAHSDKVRCDGVPDDLIMGCLDPNCDKLWSPGESRQRCSACGFFFCKAHIKGPWYVTCFGGSSSGASLLDSLNLPKPGLEAQVFLCFRCHNRLPLGDQLQGHELLLLSAEVCAMKSSVLDSDATEEESAVKTSARALLLRLLDQLRRCLRSWTDSEREWVWSLASELVERDVGWLAQFFRQSQWTKEESVTAVELLAKVHADLPGFESLQILGCLGRSAEAACAHLGERRLGLAAVHATKALQAMNPREISCCLELLLDAAHEFAANGVTGGYLAVLAVLQSLSQEKSLDGQALRNEFFWALETRVQTVAMNRQKETAASKNYRYAETWQSKALQELLKNLPQEGELDLMRQHAWVRHMEHGDYDCCTFEPAWGDTRTFPLAVWPAYRRCTGLHSLQKAESKSAPLIAKCRYKDDSSLPGAPAKKSQAKAGSHANHRHGERPNTSGVLLKKDPDMHKEQQVGQVLRLLEILIWKDSELQDLLQREGLDPEDVRATYTIVMTGPGTAMLEFIDGARTLREVRSGPDTSLVSSRLFFSKGEKGTLNTFLRRNNKGEDLPKSLKRLAFTAAISAVLSFVAGLGDRHHENFMVTVDGRLVHVDFGWALGKEPLDAMLIHFAVQGGRPATTIQYDELMDAVGHDMMDRIFWPVVCKAYLCVRRYPGLLAEMFYTAMLRERGAARGTAAGPAPRGPRAWRDAQSFVARNCAAAMPEESAQRFIHSLLQHCTRMERAAHVRDELKGLRLGEKTTEAVSKAWNYAKNTTRSAGSGTRSAAGRAAEVIKTGGPSLQQVRSAATSAFGEIMQLASPSKLSIETLGSFRDESR</sequence>
<dbReference type="Pfam" id="PF00415">
    <property type="entry name" value="RCC1"/>
    <property type="match status" value="2"/>
</dbReference>
<dbReference type="InterPro" id="IPR000408">
    <property type="entry name" value="Reg_chr_condens"/>
</dbReference>
<evidence type="ECO:0000256" key="3">
    <source>
        <dbReference type="SAM" id="MobiDB-lite"/>
    </source>
</evidence>
<protein>
    <submittedName>
        <fullName evidence="6">Phosphatidylinositol 3-kinase</fullName>
    </submittedName>
</protein>
<dbReference type="Pfam" id="PF00454">
    <property type="entry name" value="PI3_PI4_kinase"/>
    <property type="match status" value="1"/>
</dbReference>
<reference evidence="5" key="1">
    <citation type="submission" date="2022-10" db="EMBL/GenBank/DDBJ databases">
        <authorList>
            <person name="Chen Y."/>
            <person name="Dougan E. K."/>
            <person name="Chan C."/>
            <person name="Rhodes N."/>
            <person name="Thang M."/>
        </authorList>
    </citation>
    <scope>NUCLEOTIDE SEQUENCE</scope>
</reference>
<keyword evidence="1" id="KW-0677">Repeat</keyword>
<dbReference type="InterPro" id="IPR058923">
    <property type="entry name" value="RCC1-like_dom"/>
</dbReference>
<dbReference type="PROSITE" id="PS00626">
    <property type="entry name" value="RCC1_2"/>
    <property type="match status" value="2"/>
</dbReference>
<dbReference type="Proteomes" id="UP001152797">
    <property type="component" value="Unassembled WGS sequence"/>
</dbReference>
<feature type="repeat" description="RCC1" evidence="2">
    <location>
        <begin position="1327"/>
        <end position="1389"/>
    </location>
</feature>
<dbReference type="InterPro" id="IPR036940">
    <property type="entry name" value="PI3/4_kinase_cat_sf"/>
</dbReference>
<dbReference type="SUPFAM" id="SSF50985">
    <property type="entry name" value="RCC1/BLIP-II"/>
    <property type="match status" value="1"/>
</dbReference>
<dbReference type="SMART" id="SM00146">
    <property type="entry name" value="PI3Kc"/>
    <property type="match status" value="1"/>
</dbReference>
<keyword evidence="7" id="KW-1185">Reference proteome</keyword>
<organism evidence="5">
    <name type="scientific">Cladocopium goreaui</name>
    <dbReference type="NCBI Taxonomy" id="2562237"/>
    <lineage>
        <taxon>Eukaryota</taxon>
        <taxon>Sar</taxon>
        <taxon>Alveolata</taxon>
        <taxon>Dinophyceae</taxon>
        <taxon>Suessiales</taxon>
        <taxon>Symbiodiniaceae</taxon>
        <taxon>Cladocopium</taxon>
    </lineage>
</organism>
<evidence type="ECO:0000256" key="1">
    <source>
        <dbReference type="ARBA" id="ARBA00022737"/>
    </source>
</evidence>
<accession>A0A9P1GBB4</accession>